<protein>
    <recommendedName>
        <fullName evidence="4">Acyltransferase 3 domain-containing protein</fullName>
    </recommendedName>
</protein>
<evidence type="ECO:0000256" key="1">
    <source>
        <dbReference type="SAM" id="Phobius"/>
    </source>
</evidence>
<organism evidence="2 3">
    <name type="scientific">Kosakonia cowanii JCM 10956 = DSM 18146</name>
    <dbReference type="NCBI Taxonomy" id="1300165"/>
    <lineage>
        <taxon>Bacteria</taxon>
        <taxon>Pseudomonadati</taxon>
        <taxon>Pseudomonadota</taxon>
        <taxon>Gammaproteobacteria</taxon>
        <taxon>Enterobacterales</taxon>
        <taxon>Enterobacteriaceae</taxon>
        <taxon>Kosakonia</taxon>
    </lineage>
</organism>
<name>A0A807LKP8_9ENTR</name>
<gene>
    <name evidence="2" type="ORF">BWI95_16940</name>
</gene>
<keyword evidence="1" id="KW-0472">Membrane</keyword>
<feature type="transmembrane region" description="Helical" evidence="1">
    <location>
        <begin position="76"/>
        <end position="92"/>
    </location>
</feature>
<feature type="transmembrane region" description="Helical" evidence="1">
    <location>
        <begin position="177"/>
        <end position="196"/>
    </location>
</feature>
<dbReference type="KEGG" id="kco:BWI95_16940"/>
<keyword evidence="1" id="KW-0812">Transmembrane</keyword>
<evidence type="ECO:0000313" key="3">
    <source>
        <dbReference type="Proteomes" id="UP000187148"/>
    </source>
</evidence>
<accession>A0A807LKP8</accession>
<feature type="transmembrane region" description="Helical" evidence="1">
    <location>
        <begin position="135"/>
        <end position="157"/>
    </location>
</feature>
<dbReference type="AlphaFoldDB" id="A0A807LKP8"/>
<sequence>MAARRYIRLCIPTLSSVIICYFAFSLFKDSTGNLPWISSYGKNVDVTLGGAISNGLFDSIFLGDNRYNWVTWTMKIEFYGSLLVFASLPLIVNLKNKVLAPTVIGILFCLCSPGKDGYGYASFYFGISIFFSRGISYRAVAIAIFIIGSYLAGYHYRQPSYSLVTSYMTFDMPGGRILHYYFFNMLSGVLIVYSSLRSDCLSFITSNKLSVWLGKLSFSAYLLQMPVYYVVTSNIYMLCVHSGFEYVYSAIISSIFTIVTIYIFSIVFFKLIDFNSIKISKYALNMVENNKSKKVNP</sequence>
<reference evidence="2 3" key="1">
    <citation type="submission" date="2017-01" db="EMBL/GenBank/DDBJ databases">
        <authorList>
            <person name="Cao J.-M."/>
        </authorList>
    </citation>
    <scope>NUCLEOTIDE SEQUENCE [LARGE SCALE GENOMIC DNA]</scope>
    <source>
        <strain evidence="2 3">888-76</strain>
    </source>
</reference>
<keyword evidence="3" id="KW-1185">Reference proteome</keyword>
<keyword evidence="1" id="KW-1133">Transmembrane helix</keyword>
<feature type="transmembrane region" description="Helical" evidence="1">
    <location>
        <begin position="216"/>
        <end position="238"/>
    </location>
</feature>
<evidence type="ECO:0008006" key="4">
    <source>
        <dbReference type="Google" id="ProtNLM"/>
    </source>
</evidence>
<dbReference type="Proteomes" id="UP000187148">
    <property type="component" value="Chromosome"/>
</dbReference>
<proteinExistence type="predicted"/>
<evidence type="ECO:0000313" key="2">
    <source>
        <dbReference type="EMBL" id="APZ06610.1"/>
    </source>
</evidence>
<dbReference type="EMBL" id="CP019445">
    <property type="protein sequence ID" value="APZ06610.1"/>
    <property type="molecule type" value="Genomic_DNA"/>
</dbReference>
<feature type="transmembrane region" description="Helical" evidence="1">
    <location>
        <begin position="250"/>
        <end position="272"/>
    </location>
</feature>
<feature type="transmembrane region" description="Helical" evidence="1">
    <location>
        <begin position="6"/>
        <end position="27"/>
    </location>
</feature>